<feature type="compositionally biased region" description="Basic and acidic residues" evidence="3">
    <location>
        <begin position="125"/>
        <end position="134"/>
    </location>
</feature>
<dbReference type="PRINTS" id="PR01217">
    <property type="entry name" value="PRICHEXTENSN"/>
</dbReference>
<accession>A0ABM3E8Y4</accession>
<evidence type="ECO:0000259" key="4">
    <source>
        <dbReference type="PROSITE" id="PS50002"/>
    </source>
</evidence>
<feature type="compositionally biased region" description="Pro residues" evidence="3">
    <location>
        <begin position="556"/>
        <end position="568"/>
    </location>
</feature>
<feature type="compositionally biased region" description="Low complexity" evidence="3">
    <location>
        <begin position="137"/>
        <end position="153"/>
    </location>
</feature>
<feature type="compositionally biased region" description="Basic and acidic residues" evidence="3">
    <location>
        <begin position="199"/>
        <end position="209"/>
    </location>
</feature>
<evidence type="ECO:0000313" key="5">
    <source>
        <dbReference type="Proteomes" id="UP001652741"/>
    </source>
</evidence>
<feature type="compositionally biased region" description="Acidic residues" evidence="3">
    <location>
        <begin position="369"/>
        <end position="381"/>
    </location>
</feature>
<keyword evidence="1 2" id="KW-0728">SH3 domain</keyword>
<feature type="compositionally biased region" description="Basic and acidic residues" evidence="3">
    <location>
        <begin position="538"/>
        <end position="547"/>
    </location>
</feature>
<feature type="compositionally biased region" description="Pro residues" evidence="3">
    <location>
        <begin position="525"/>
        <end position="535"/>
    </location>
</feature>
<dbReference type="SMART" id="SM00326">
    <property type="entry name" value="SH3"/>
    <property type="match status" value="3"/>
</dbReference>
<keyword evidence="5" id="KW-1185">Reference proteome</keyword>
<dbReference type="PROSITE" id="PS50002">
    <property type="entry name" value="SH3"/>
    <property type="match status" value="3"/>
</dbReference>
<feature type="compositionally biased region" description="Polar residues" evidence="3">
    <location>
        <begin position="987"/>
        <end position="1011"/>
    </location>
</feature>
<feature type="compositionally biased region" description="Basic and acidic residues" evidence="3">
    <location>
        <begin position="965"/>
        <end position="980"/>
    </location>
</feature>
<dbReference type="InterPro" id="IPR035835">
    <property type="entry name" value="Eve1_SH3_3"/>
</dbReference>
<feature type="domain" description="SH3" evidence="4">
    <location>
        <begin position="1013"/>
        <end position="1072"/>
    </location>
</feature>
<feature type="compositionally biased region" description="Pro residues" evidence="3">
    <location>
        <begin position="470"/>
        <end position="504"/>
    </location>
</feature>
<evidence type="ECO:0000313" key="6">
    <source>
        <dbReference type="RefSeq" id="XP_045567539.1"/>
    </source>
</evidence>
<feature type="region of interest" description="Disordered" evidence="3">
    <location>
        <begin position="356"/>
        <end position="438"/>
    </location>
</feature>
<feature type="compositionally biased region" description="Basic and acidic residues" evidence="3">
    <location>
        <begin position="17"/>
        <end position="42"/>
    </location>
</feature>
<feature type="region of interest" description="Disordered" evidence="3">
    <location>
        <begin position="938"/>
        <end position="1012"/>
    </location>
</feature>
<reference evidence="6" key="1">
    <citation type="submission" date="2025-08" db="UniProtKB">
        <authorList>
            <consortium name="RefSeq"/>
        </authorList>
    </citation>
    <scope>IDENTIFICATION</scope>
</reference>
<name>A0ABM3E8Y4_SALSA</name>
<dbReference type="InterPro" id="IPR001452">
    <property type="entry name" value="SH3_domain"/>
</dbReference>
<dbReference type="Proteomes" id="UP001652741">
    <property type="component" value="Unplaced"/>
</dbReference>
<organism evidence="5 6">
    <name type="scientific">Salmo salar</name>
    <name type="common">Atlantic salmon</name>
    <dbReference type="NCBI Taxonomy" id="8030"/>
    <lineage>
        <taxon>Eukaryota</taxon>
        <taxon>Metazoa</taxon>
        <taxon>Chordata</taxon>
        <taxon>Craniata</taxon>
        <taxon>Vertebrata</taxon>
        <taxon>Euteleostomi</taxon>
        <taxon>Actinopterygii</taxon>
        <taxon>Neopterygii</taxon>
        <taxon>Teleostei</taxon>
        <taxon>Protacanthopterygii</taxon>
        <taxon>Salmoniformes</taxon>
        <taxon>Salmonidae</taxon>
        <taxon>Salmoninae</taxon>
        <taxon>Salmo</taxon>
    </lineage>
</organism>
<dbReference type="Pfam" id="PF14604">
    <property type="entry name" value="SH3_9"/>
    <property type="match status" value="1"/>
</dbReference>
<dbReference type="Gene3D" id="2.30.30.40">
    <property type="entry name" value="SH3 Domains"/>
    <property type="match status" value="3"/>
</dbReference>
<protein>
    <submittedName>
        <fullName evidence="6">SH3 domain-containing protein 19</fullName>
    </submittedName>
</protein>
<feature type="region of interest" description="Disordered" evidence="3">
    <location>
        <begin position="1"/>
        <end position="210"/>
    </location>
</feature>
<feature type="compositionally biased region" description="Low complexity" evidence="3">
    <location>
        <begin position="848"/>
        <end position="865"/>
    </location>
</feature>
<dbReference type="InterPro" id="IPR050670">
    <property type="entry name" value="STAM"/>
</dbReference>
<feature type="region of interest" description="Disordered" evidence="3">
    <location>
        <begin position="458"/>
        <end position="917"/>
    </location>
</feature>
<dbReference type="SUPFAM" id="SSF50044">
    <property type="entry name" value="SH3-domain"/>
    <property type="match status" value="3"/>
</dbReference>
<feature type="compositionally biased region" description="Pro residues" evidence="3">
    <location>
        <begin position="752"/>
        <end position="768"/>
    </location>
</feature>
<feature type="compositionally biased region" description="Polar residues" evidence="3">
    <location>
        <begin position="873"/>
        <end position="894"/>
    </location>
</feature>
<feature type="compositionally biased region" description="Polar residues" evidence="3">
    <location>
        <begin position="252"/>
        <end position="277"/>
    </location>
</feature>
<sequence>MAEARRMEDEQQQSLRGEPRGEPVVRRQPSGERSERQKDHRLSQGPLSSIRAAIKKTTTRATSLSESNPRDRRRPEITILSAEPLVSNTWFPGASGGFPPPPPPAAQIWGSSIPPTIQPPPSYDEVIREKRQEQDQVLPLSSSSFSSPLCSVSTTTIATQTDTGPKSSVPTRSHAPVQRGSVATRAPKPPRPSFPFISKPDDTPSRVDDTVGTATATVDPLLFLEDRPALHTHTPTSRHTEDTRPAAFHSDLLTSDPFSPLTFASGSQTDQWVQSSSVPPPHSTVALTTPSSPPLLHNRPRPHPRTKNSLRPIRREVKVQTLVRLGQTESEVTENQEVSYQEGKYLQELLDAFSSDDWGLPDHHSNDNSESDSGEEEEEDMSTLRARIQAFEQQQQAEDHGSHADNGALLGRGRPEPRHRVQAPSKPAPPIAPKPSLATKTACKGVWQGGGSVAIAVNLTADTTTAQPKPSDPSPKPSDPSPKPSDPSPKPSDPSPKPSDPSPKPIKTTLSTPVLVPVPALNPIVPIPAPRPLLPRKPHSEPQRPDRQAGQTEGTPPNPCPPPRPPVAPRTKPSVDLHSTNTRPSVAQKPTAMTSSGRASALPENRRPSLASKPSIQTLIPAPVQDTPPTLAPSPTPNPALVGSTPPPLVGSSPPAPNPAPVGSSPPAPVGLIPPAPVGSSPPVPAPVGSSPLAPNPAPVRSTPPALPPAPVRSTPPALPPAPVQRKTPPVSTESEPPLPPRPQGGVKILPLRPPPIKTVPGRPPPPQAISASSTTLANQQTPPQAISASSTALANQQTPPQAISTSSTALANQQTPPQAISASSTTLANQQTPPQAISASSTALANQQTPPQAISAPSAISSNQPSPPQDVSAPSTTSANQQAVPTPSNQPQVQRAPKRGPPLPPRPKPGHPLYKNYMKQDVLVLLEKTDSAHDDCLLGEESGRVQGSHITVTTPLPDQSQPPDDQHNQSDPASDDKSQLKPPSEYKSQSEPPSILPSQTSVEKTQQVTAPVSGPRCVARFDYEGEEEDELTFSEGDVIALTEVIDQEWGRGQIHGRIGIFPLAFTEILEEPPPSAGLQPVVVTTESSDVPDQWVVALHDFSGQTAEDLWFQQGALIRVTQRVDADWTRGTLDGREGLFPTTFTHTCNTAQPMTGQPVARGVAKVLFDFSGESEDELSLKAGEVVTGVVTVDEEWYLGDAGGRRGLVPKNYLKLLPDSCK</sequence>
<feature type="compositionally biased region" description="Polar residues" evidence="3">
    <location>
        <begin position="770"/>
        <end position="847"/>
    </location>
</feature>
<dbReference type="RefSeq" id="XP_045567539.1">
    <property type="nucleotide sequence ID" value="XM_045711583.1"/>
</dbReference>
<evidence type="ECO:0000256" key="3">
    <source>
        <dbReference type="SAM" id="MobiDB-lite"/>
    </source>
</evidence>
<dbReference type="Pfam" id="PF00018">
    <property type="entry name" value="SH3_1"/>
    <property type="match status" value="2"/>
</dbReference>
<dbReference type="PANTHER" id="PTHR45929">
    <property type="entry name" value="JAK PATHWAY SIGNAL TRANSDUCTION ADAPTOR MOLECULE"/>
    <property type="match status" value="1"/>
</dbReference>
<evidence type="ECO:0000256" key="2">
    <source>
        <dbReference type="PROSITE-ProRule" id="PRU00192"/>
    </source>
</evidence>
<proteinExistence type="predicted"/>
<dbReference type="PANTHER" id="PTHR45929:SF2">
    <property type="entry name" value="SIGNAL TRANSDUCING ADAPTER MOLECULE 1"/>
    <property type="match status" value="1"/>
</dbReference>
<feature type="compositionally biased region" description="Polar residues" evidence="3">
    <location>
        <begin position="154"/>
        <end position="171"/>
    </location>
</feature>
<evidence type="ECO:0000256" key="1">
    <source>
        <dbReference type="ARBA" id="ARBA00022443"/>
    </source>
</evidence>
<feature type="domain" description="SH3" evidence="4">
    <location>
        <begin position="1091"/>
        <end position="1150"/>
    </location>
</feature>
<feature type="compositionally biased region" description="Basic residues" evidence="3">
    <location>
        <begin position="298"/>
        <end position="308"/>
    </location>
</feature>
<gene>
    <name evidence="6" type="primary">LOC106578205</name>
</gene>
<feature type="domain" description="SH3" evidence="4">
    <location>
        <begin position="1159"/>
        <end position="1218"/>
    </location>
</feature>
<dbReference type="InterPro" id="IPR036028">
    <property type="entry name" value="SH3-like_dom_sf"/>
</dbReference>
<dbReference type="CDD" id="cd11816">
    <property type="entry name" value="SH3_Eve1_3"/>
    <property type="match status" value="1"/>
</dbReference>
<feature type="compositionally biased region" description="Pro residues" evidence="3">
    <location>
        <begin position="645"/>
        <end position="686"/>
    </location>
</feature>
<feature type="region of interest" description="Disordered" evidence="3">
    <location>
        <begin position="226"/>
        <end position="314"/>
    </location>
</feature>
<dbReference type="GeneID" id="106578205"/>